<feature type="compositionally biased region" description="Low complexity" evidence="6">
    <location>
        <begin position="622"/>
        <end position="643"/>
    </location>
</feature>
<keyword evidence="8" id="KW-1185">Reference proteome</keyword>
<evidence type="ECO:0000256" key="3">
    <source>
        <dbReference type="ARBA" id="ARBA00022737"/>
    </source>
</evidence>
<feature type="compositionally biased region" description="Polar residues" evidence="6">
    <location>
        <begin position="541"/>
        <end position="562"/>
    </location>
</feature>
<feature type="region of interest" description="Disordered" evidence="6">
    <location>
        <begin position="397"/>
        <end position="419"/>
    </location>
</feature>
<evidence type="ECO:0000256" key="1">
    <source>
        <dbReference type="ARBA" id="ARBA00004123"/>
    </source>
</evidence>
<feature type="compositionally biased region" description="Polar residues" evidence="6">
    <location>
        <begin position="309"/>
        <end position="321"/>
    </location>
</feature>
<name>A0AAD4G9E1_BOLED</name>
<feature type="compositionally biased region" description="Polar residues" evidence="6">
    <location>
        <begin position="239"/>
        <end position="249"/>
    </location>
</feature>
<proteinExistence type="predicted"/>
<gene>
    <name evidence="7" type="ORF">L210DRAFT_506759</name>
</gene>
<dbReference type="Gene3D" id="2.130.10.10">
    <property type="entry name" value="YVTN repeat-like/Quinoprotein amine dehydrogenase"/>
    <property type="match status" value="2"/>
</dbReference>
<dbReference type="GO" id="GO:0005730">
    <property type="term" value="C:nucleolus"/>
    <property type="evidence" value="ECO:0007669"/>
    <property type="project" value="TreeGrafter"/>
</dbReference>
<evidence type="ECO:0000256" key="2">
    <source>
        <dbReference type="ARBA" id="ARBA00022574"/>
    </source>
</evidence>
<dbReference type="PANTHER" id="PTHR19848">
    <property type="entry name" value="WD40 REPEAT PROTEIN"/>
    <property type="match status" value="1"/>
</dbReference>
<dbReference type="PANTHER" id="PTHR19848:SF0">
    <property type="entry name" value="NOTCHLESS PROTEIN HOMOLOG 1"/>
    <property type="match status" value="1"/>
</dbReference>
<feature type="region of interest" description="Disordered" evidence="6">
    <location>
        <begin position="736"/>
        <end position="781"/>
    </location>
</feature>
<evidence type="ECO:0000256" key="4">
    <source>
        <dbReference type="ARBA" id="ARBA00023242"/>
    </source>
</evidence>
<reference evidence="7" key="2">
    <citation type="journal article" date="2020" name="Nat. Commun.">
        <title>Large-scale genome sequencing of mycorrhizal fungi provides insights into the early evolution of symbiotic traits.</title>
        <authorList>
            <person name="Miyauchi S."/>
            <person name="Kiss E."/>
            <person name="Kuo A."/>
            <person name="Drula E."/>
            <person name="Kohler A."/>
            <person name="Sanchez-Garcia M."/>
            <person name="Morin E."/>
            <person name="Andreopoulos B."/>
            <person name="Barry K.W."/>
            <person name="Bonito G."/>
            <person name="Buee M."/>
            <person name="Carver A."/>
            <person name="Chen C."/>
            <person name="Cichocki N."/>
            <person name="Clum A."/>
            <person name="Culley D."/>
            <person name="Crous P.W."/>
            <person name="Fauchery L."/>
            <person name="Girlanda M."/>
            <person name="Hayes R.D."/>
            <person name="Keri Z."/>
            <person name="LaButti K."/>
            <person name="Lipzen A."/>
            <person name="Lombard V."/>
            <person name="Magnuson J."/>
            <person name="Maillard F."/>
            <person name="Murat C."/>
            <person name="Nolan M."/>
            <person name="Ohm R.A."/>
            <person name="Pangilinan J."/>
            <person name="Pereira M.F."/>
            <person name="Perotto S."/>
            <person name="Peter M."/>
            <person name="Pfister S."/>
            <person name="Riley R."/>
            <person name="Sitrit Y."/>
            <person name="Stielow J.B."/>
            <person name="Szollosi G."/>
            <person name="Zifcakova L."/>
            <person name="Stursova M."/>
            <person name="Spatafora J.W."/>
            <person name="Tedersoo L."/>
            <person name="Vaario L.M."/>
            <person name="Yamada A."/>
            <person name="Yan M."/>
            <person name="Wang P."/>
            <person name="Xu J."/>
            <person name="Bruns T."/>
            <person name="Baldrian P."/>
            <person name="Vilgalys R."/>
            <person name="Dunand C."/>
            <person name="Henrissat B."/>
            <person name="Grigoriev I.V."/>
            <person name="Hibbett D."/>
            <person name="Nagy L.G."/>
            <person name="Martin F.M."/>
        </authorList>
    </citation>
    <scope>NUCLEOTIDE SEQUENCE</scope>
    <source>
        <strain evidence="7">BED1</strain>
    </source>
</reference>
<evidence type="ECO:0000256" key="5">
    <source>
        <dbReference type="PROSITE-ProRule" id="PRU00221"/>
    </source>
</evidence>
<feature type="compositionally biased region" description="Polar residues" evidence="6">
    <location>
        <begin position="601"/>
        <end position="615"/>
    </location>
</feature>
<accession>A0AAD4G9E1</accession>
<dbReference type="InterPro" id="IPR036322">
    <property type="entry name" value="WD40_repeat_dom_sf"/>
</dbReference>
<feature type="compositionally biased region" description="Polar residues" evidence="6">
    <location>
        <begin position="497"/>
        <end position="507"/>
    </location>
</feature>
<feature type="compositionally biased region" description="Polar residues" evidence="6">
    <location>
        <begin position="148"/>
        <end position="157"/>
    </location>
</feature>
<organism evidence="7 8">
    <name type="scientific">Boletus edulis BED1</name>
    <dbReference type="NCBI Taxonomy" id="1328754"/>
    <lineage>
        <taxon>Eukaryota</taxon>
        <taxon>Fungi</taxon>
        <taxon>Dikarya</taxon>
        <taxon>Basidiomycota</taxon>
        <taxon>Agaricomycotina</taxon>
        <taxon>Agaricomycetes</taxon>
        <taxon>Agaricomycetidae</taxon>
        <taxon>Boletales</taxon>
        <taxon>Boletineae</taxon>
        <taxon>Boletaceae</taxon>
        <taxon>Boletoideae</taxon>
        <taxon>Boletus</taxon>
    </lineage>
</organism>
<keyword evidence="2 5" id="KW-0853">WD repeat</keyword>
<reference evidence="7" key="1">
    <citation type="submission" date="2019-10" db="EMBL/GenBank/DDBJ databases">
        <authorList>
            <consortium name="DOE Joint Genome Institute"/>
            <person name="Kuo A."/>
            <person name="Miyauchi S."/>
            <person name="Kiss E."/>
            <person name="Drula E."/>
            <person name="Kohler A."/>
            <person name="Sanchez-Garcia M."/>
            <person name="Andreopoulos B."/>
            <person name="Barry K.W."/>
            <person name="Bonito G."/>
            <person name="Buee M."/>
            <person name="Carver A."/>
            <person name="Chen C."/>
            <person name="Cichocki N."/>
            <person name="Clum A."/>
            <person name="Culley D."/>
            <person name="Crous P.W."/>
            <person name="Fauchery L."/>
            <person name="Girlanda M."/>
            <person name="Hayes R."/>
            <person name="Keri Z."/>
            <person name="LaButti K."/>
            <person name="Lipzen A."/>
            <person name="Lombard V."/>
            <person name="Magnuson J."/>
            <person name="Maillard F."/>
            <person name="Morin E."/>
            <person name="Murat C."/>
            <person name="Nolan M."/>
            <person name="Ohm R."/>
            <person name="Pangilinan J."/>
            <person name="Pereira M."/>
            <person name="Perotto S."/>
            <person name="Peter M."/>
            <person name="Riley R."/>
            <person name="Sitrit Y."/>
            <person name="Stielow B."/>
            <person name="Szollosi G."/>
            <person name="Zifcakova L."/>
            <person name="Stursova M."/>
            <person name="Spatafora J.W."/>
            <person name="Tedersoo L."/>
            <person name="Vaario L.-M."/>
            <person name="Yamada A."/>
            <person name="Yan M."/>
            <person name="Wang P."/>
            <person name="Xu J."/>
            <person name="Bruns T."/>
            <person name="Baldrian P."/>
            <person name="Vilgalys R."/>
            <person name="Henrissat B."/>
            <person name="Grigoriev I.V."/>
            <person name="Hibbett D."/>
            <person name="Nagy L.G."/>
            <person name="Martin F.M."/>
        </authorList>
    </citation>
    <scope>NUCLEOTIDE SEQUENCE</scope>
    <source>
        <strain evidence="7">BED1</strain>
    </source>
</reference>
<dbReference type="PROSITE" id="PS50082">
    <property type="entry name" value="WD_REPEATS_2"/>
    <property type="match status" value="1"/>
</dbReference>
<dbReference type="InterPro" id="IPR001680">
    <property type="entry name" value="WD40_rpt"/>
</dbReference>
<feature type="repeat" description="WD" evidence="5">
    <location>
        <begin position="792"/>
        <end position="833"/>
    </location>
</feature>
<evidence type="ECO:0008006" key="9">
    <source>
        <dbReference type="Google" id="ProtNLM"/>
    </source>
</evidence>
<keyword evidence="3" id="KW-0677">Repeat</keyword>
<dbReference type="InterPro" id="IPR015943">
    <property type="entry name" value="WD40/YVTN_repeat-like_dom_sf"/>
</dbReference>
<dbReference type="AlphaFoldDB" id="A0AAD4G9E1"/>
<dbReference type="SUPFAM" id="SSF50978">
    <property type="entry name" value="WD40 repeat-like"/>
    <property type="match status" value="1"/>
</dbReference>
<protein>
    <recommendedName>
        <fullName evidence="9">WD40 repeat-like protein</fullName>
    </recommendedName>
</protein>
<dbReference type="Proteomes" id="UP001194468">
    <property type="component" value="Unassembled WGS sequence"/>
</dbReference>
<feature type="compositionally biased region" description="Basic and acidic residues" evidence="6">
    <location>
        <begin position="435"/>
        <end position="453"/>
    </location>
</feature>
<feature type="region of interest" description="Disordered" evidence="6">
    <location>
        <begin position="435"/>
        <end position="675"/>
    </location>
</feature>
<evidence type="ECO:0000313" key="7">
    <source>
        <dbReference type="EMBL" id="KAF8431841.1"/>
    </source>
</evidence>
<evidence type="ECO:0000256" key="6">
    <source>
        <dbReference type="SAM" id="MobiDB-lite"/>
    </source>
</evidence>
<feature type="compositionally biased region" description="Polar residues" evidence="6">
    <location>
        <begin position="368"/>
        <end position="378"/>
    </location>
</feature>
<dbReference type="EMBL" id="WHUW01000046">
    <property type="protein sequence ID" value="KAF8431841.1"/>
    <property type="molecule type" value="Genomic_DNA"/>
</dbReference>
<dbReference type="SMART" id="SM00320">
    <property type="entry name" value="WD40"/>
    <property type="match status" value="5"/>
</dbReference>
<comment type="subcellular location">
    <subcellularLocation>
        <location evidence="1">Nucleus</location>
    </subcellularLocation>
</comment>
<feature type="compositionally biased region" description="Polar residues" evidence="6">
    <location>
        <begin position="736"/>
        <end position="750"/>
    </location>
</feature>
<feature type="region of interest" description="Disordered" evidence="6">
    <location>
        <begin position="193"/>
        <end position="378"/>
    </location>
</feature>
<evidence type="ECO:0000313" key="8">
    <source>
        <dbReference type="Proteomes" id="UP001194468"/>
    </source>
</evidence>
<dbReference type="Pfam" id="PF00400">
    <property type="entry name" value="WD40"/>
    <property type="match status" value="1"/>
</dbReference>
<keyword evidence="4" id="KW-0539">Nucleus</keyword>
<sequence length="1093" mass="117131">MDDSTSESSSQLISPSVTSVLGVKGALRFRRHGASQKAHVVLRRVEIAEDSSYTPGRGPVAYFSLFAQKRIEVKPGKEILLAVASDDGSFTDQAVIFEGDLCALSDSNSDEEEEVEKQIAHDDTFSDPPISHIIPPKMRRTWTKQHDQVSSAEDNFSPSPPTHVSVGVQAQPTWSVSAVQVVPPAVLVQETLPLQTREPPGEPSTPVEEPVQLPEPDMSQKPTPPLDNHPIPHDDRSRSLSPMSIGSTPSTPPESPIHTSRPLPNEVSPSPTPTKPATAPRGKALPTASQQAPVAKPEPPWIHLEDAGSRTSQISPISSETVDMDLQSSPSSQSSAYPDDIPGFITGAASRRGRPPSPLVLPVAPSKSGITTQTPVPQSAQTIVASPASSVVTSAAPFTAESVTDKLEPPPTASKRAPIKNPFVSAGFITEFVGEKDTLTTRKDSTDHLRTSDKTPSPILRIKTEPTSYDSLPPPKASPVPQPLKLKVLERDLPPHLSQSSTSSQYRKQPVIFSLPPRSSYPTLTYPCAPNSNPVKPGYQPVTSANDPRLSYASTGSLSNPLNIRPSRHPPHPSNKPNARGSPPRQGPKKKVVVGSGWPYNKQTNGHATAGSAISASPPVPKSSLPVVRPLTPESTRSSTTPPGLSGLAPYSSPSPPGFLHSSSGPKSTAPVDQGRFGLFSQSATSTPQIKHEINDWASPSLSQSPINISGPNITIQAPRPIAPPSAASTVLQYTPQSLGQTGSNNSTPSRDSKGKKRALASDADVDAENARPRKRAAAWPCHDPSYSVQVQSDDDPGISYLSFSSDGQRLAVICNDRTIRIWNMPSKVETARLGQNSPVMAVAWMSDDMGVVSLGRDGVISKWTRTNQNHWQWAKLLDAGKEDSICFAYRRDRIAVAFPRIGVKVWIWIKGTWQPQRSILRQNVTSIQFVEDGEALIGGTSDGVLWYCQVPNGTLRAYAFLKAKVYHLDVNLPGTHALVSQAGGRAHLVGIQQTDHKGKIEQVYSTNGDSSEQPQNVGAVFASGCKTVLFGSTDGNLLVWDKSKGEVICGLDHGESEHVQAVACVDRAPQACIVTGTKSGVLSWWKPPLMES</sequence>
<comment type="caution">
    <text evidence="7">The sequence shown here is derived from an EMBL/GenBank/DDBJ whole genome shotgun (WGS) entry which is preliminary data.</text>
</comment>
<feature type="compositionally biased region" description="Pro residues" evidence="6">
    <location>
        <begin position="472"/>
        <end position="482"/>
    </location>
</feature>
<dbReference type="GO" id="GO:0000027">
    <property type="term" value="P:ribosomal large subunit assembly"/>
    <property type="evidence" value="ECO:0007669"/>
    <property type="project" value="TreeGrafter"/>
</dbReference>
<feature type="region of interest" description="Disordered" evidence="6">
    <location>
        <begin position="141"/>
        <end position="166"/>
    </location>
</feature>